<evidence type="ECO:0000313" key="2">
    <source>
        <dbReference type="EMBL" id="KAI5355452.1"/>
    </source>
</evidence>
<dbReference type="AlphaFoldDB" id="A0AAD4ZWD8"/>
<dbReference type="PIRSF" id="PIRSF000654">
    <property type="entry name" value="Integrin-linked_kinase"/>
    <property type="match status" value="1"/>
</dbReference>
<dbReference type="InterPro" id="IPR001245">
    <property type="entry name" value="Ser-Thr/Tyr_kinase_cat_dom"/>
</dbReference>
<proteinExistence type="predicted"/>
<dbReference type="PANTHER" id="PTHR45631">
    <property type="entry name" value="OS07G0107800 PROTEIN-RELATED"/>
    <property type="match status" value="1"/>
</dbReference>
<dbReference type="SUPFAM" id="SSF56112">
    <property type="entry name" value="Protein kinase-like (PK-like)"/>
    <property type="match status" value="1"/>
</dbReference>
<feature type="domain" description="Protein kinase" evidence="1">
    <location>
        <begin position="1"/>
        <end position="252"/>
    </location>
</feature>
<accession>A0AAD4ZWD8</accession>
<protein>
    <recommendedName>
        <fullName evidence="1">Protein kinase domain-containing protein</fullName>
    </recommendedName>
</protein>
<gene>
    <name evidence="2" type="ORF">L3X38_008347</name>
</gene>
<dbReference type="EMBL" id="JAJFAZ020000001">
    <property type="protein sequence ID" value="KAI5355452.1"/>
    <property type="molecule type" value="Genomic_DNA"/>
</dbReference>
<dbReference type="PROSITE" id="PS00108">
    <property type="entry name" value="PROTEIN_KINASE_ST"/>
    <property type="match status" value="1"/>
</dbReference>
<reference evidence="2 3" key="1">
    <citation type="journal article" date="2022" name="G3 (Bethesda)">
        <title>Whole-genome sequence and methylome profiling of the almond [Prunus dulcis (Mill.) D.A. Webb] cultivar 'Nonpareil'.</title>
        <authorList>
            <person name="D'Amico-Willman K.M."/>
            <person name="Ouma W.Z."/>
            <person name="Meulia T."/>
            <person name="Sideli G.M."/>
            <person name="Gradziel T.M."/>
            <person name="Fresnedo-Ramirez J."/>
        </authorList>
    </citation>
    <scope>NUCLEOTIDE SEQUENCE [LARGE SCALE GENOMIC DNA]</scope>
    <source>
        <strain evidence="2">Clone GOH B32 T37-40</strain>
    </source>
</reference>
<dbReference type="InterPro" id="IPR008271">
    <property type="entry name" value="Ser/Thr_kinase_AS"/>
</dbReference>
<keyword evidence="3" id="KW-1185">Reference proteome</keyword>
<dbReference type="InterPro" id="IPR011009">
    <property type="entry name" value="Kinase-like_dom_sf"/>
</dbReference>
<name>A0AAD4ZWD8_PRUDU</name>
<dbReference type="Proteomes" id="UP001054821">
    <property type="component" value="Chromosome 1"/>
</dbReference>
<dbReference type="PANTHER" id="PTHR45631:SF190">
    <property type="entry name" value="PROTEIN KINASE DOMAIN-CONTAINING PROTEIN"/>
    <property type="match status" value="1"/>
</dbReference>
<organism evidence="2 3">
    <name type="scientific">Prunus dulcis</name>
    <name type="common">Almond</name>
    <name type="synonym">Amygdalus dulcis</name>
    <dbReference type="NCBI Taxonomy" id="3755"/>
    <lineage>
        <taxon>Eukaryota</taxon>
        <taxon>Viridiplantae</taxon>
        <taxon>Streptophyta</taxon>
        <taxon>Embryophyta</taxon>
        <taxon>Tracheophyta</taxon>
        <taxon>Spermatophyta</taxon>
        <taxon>Magnoliopsida</taxon>
        <taxon>eudicotyledons</taxon>
        <taxon>Gunneridae</taxon>
        <taxon>Pentapetalae</taxon>
        <taxon>rosids</taxon>
        <taxon>fabids</taxon>
        <taxon>Rosales</taxon>
        <taxon>Rosaceae</taxon>
        <taxon>Amygdaloideae</taxon>
        <taxon>Amygdaleae</taxon>
        <taxon>Prunus</taxon>
    </lineage>
</organism>
<dbReference type="Gene3D" id="3.30.200.20">
    <property type="entry name" value="Phosphorylase Kinase, domain 1"/>
    <property type="match status" value="1"/>
</dbReference>
<dbReference type="SMART" id="SM00220">
    <property type="entry name" value="S_TKc"/>
    <property type="match status" value="1"/>
</dbReference>
<sequence>MLSPSSVQGLQQFHAEVNLLMRVHHINLTSLVGYCNDENQIGLVYEYMENGNLQAYLSDSTPVVLTWEGRLQIATDAARGFEYLHYCCCPPMIHRDVKSTNILLNEYFQAKLSDFGLSRNFPVEDGTHILTGVAGTPGYLAPEYNMSNRLNEKSDVYSFGVVLLEIIAGRPAFINTHERIHISKWVGLLLPKGDIYSIVDPRPSMSQVLVELKECLATELARTKQSGNHTEIGNSIEMMSQSSIAMLRPSVR</sequence>
<dbReference type="PROSITE" id="PS50011">
    <property type="entry name" value="PROTEIN_KINASE_DOM"/>
    <property type="match status" value="1"/>
</dbReference>
<dbReference type="Gene3D" id="1.10.510.10">
    <property type="entry name" value="Transferase(Phosphotransferase) domain 1"/>
    <property type="match status" value="1"/>
</dbReference>
<evidence type="ECO:0000313" key="3">
    <source>
        <dbReference type="Proteomes" id="UP001054821"/>
    </source>
</evidence>
<evidence type="ECO:0000259" key="1">
    <source>
        <dbReference type="PROSITE" id="PS50011"/>
    </source>
</evidence>
<comment type="caution">
    <text evidence="2">The sequence shown here is derived from an EMBL/GenBank/DDBJ whole genome shotgun (WGS) entry which is preliminary data.</text>
</comment>
<dbReference type="GO" id="GO:0004672">
    <property type="term" value="F:protein kinase activity"/>
    <property type="evidence" value="ECO:0007669"/>
    <property type="project" value="InterPro"/>
</dbReference>
<dbReference type="InterPro" id="IPR000719">
    <property type="entry name" value="Prot_kinase_dom"/>
</dbReference>
<dbReference type="GO" id="GO:0005524">
    <property type="term" value="F:ATP binding"/>
    <property type="evidence" value="ECO:0007669"/>
    <property type="project" value="InterPro"/>
</dbReference>
<dbReference type="Pfam" id="PF07714">
    <property type="entry name" value="PK_Tyr_Ser-Thr"/>
    <property type="match status" value="1"/>
</dbReference>